<dbReference type="InParanoid" id="A7T5D3"/>
<evidence type="ECO:0000256" key="3">
    <source>
        <dbReference type="ARBA" id="ARBA00023004"/>
    </source>
</evidence>
<organism evidence="4 5">
    <name type="scientific">Nematostella vectensis</name>
    <name type="common">Starlet sea anemone</name>
    <dbReference type="NCBI Taxonomy" id="45351"/>
    <lineage>
        <taxon>Eukaryota</taxon>
        <taxon>Metazoa</taxon>
        <taxon>Cnidaria</taxon>
        <taxon>Anthozoa</taxon>
        <taxon>Hexacorallia</taxon>
        <taxon>Actiniaria</taxon>
        <taxon>Edwardsiidae</taxon>
        <taxon>Nematostella</taxon>
    </lineage>
</organism>
<keyword evidence="1" id="KW-0479">Metal-binding</keyword>
<keyword evidence="5" id="KW-1185">Reference proteome</keyword>
<evidence type="ECO:0000256" key="2">
    <source>
        <dbReference type="ARBA" id="ARBA00022896"/>
    </source>
</evidence>
<evidence type="ECO:0008006" key="6">
    <source>
        <dbReference type="Google" id="ProtNLM"/>
    </source>
</evidence>
<dbReference type="eggNOG" id="KOG1591">
    <property type="taxonomic scope" value="Eukaryota"/>
</dbReference>
<dbReference type="Gene3D" id="2.60.120.620">
    <property type="entry name" value="q2cbj1_9rhob like domain"/>
    <property type="match status" value="1"/>
</dbReference>
<keyword evidence="3" id="KW-0408">Iron</keyword>
<dbReference type="PANTHER" id="PTHR10869:SF244">
    <property type="entry name" value="PROLYL 4-HYDROXYLASE SUBUNIT ALPHA-2"/>
    <property type="match status" value="1"/>
</dbReference>
<dbReference type="STRING" id="45351.A7T5D3"/>
<dbReference type="InterPro" id="IPR045054">
    <property type="entry name" value="P4HA-like"/>
</dbReference>
<dbReference type="GO" id="GO:0046872">
    <property type="term" value="F:metal ion binding"/>
    <property type="evidence" value="ECO:0007669"/>
    <property type="project" value="UniProtKB-KW"/>
</dbReference>
<dbReference type="HOGENOM" id="CLU_2874326_0_0_1"/>
<gene>
    <name evidence="4" type="ORF">NEMVEDRAFT_v1g146595</name>
</gene>
<dbReference type="PhylomeDB" id="A7T5D3"/>
<protein>
    <recommendedName>
        <fullName evidence="6">Prolyl 4-hydroxylase alpha subunit Fe(2+) 2OG dioxygenase domain-containing protein</fullName>
    </recommendedName>
</protein>
<evidence type="ECO:0000313" key="4">
    <source>
        <dbReference type="EMBL" id="EDO28830.1"/>
    </source>
</evidence>
<evidence type="ECO:0000313" key="5">
    <source>
        <dbReference type="Proteomes" id="UP000001593"/>
    </source>
</evidence>
<evidence type="ECO:0000256" key="1">
    <source>
        <dbReference type="ARBA" id="ARBA00022723"/>
    </source>
</evidence>
<sequence>VQNYGLAGQYDPHFDFSRDLANSSLGSLGTGNRIATVLVWMSQVESGGATVFPYVGARILPQKV</sequence>
<proteinExistence type="predicted"/>
<feature type="non-terminal residue" evidence="4">
    <location>
        <position position="1"/>
    </location>
</feature>
<dbReference type="FunFam" id="2.60.120.620:FF:000128">
    <property type="entry name" value="Predicted protein"/>
    <property type="match status" value="1"/>
</dbReference>
<dbReference type="Proteomes" id="UP000001593">
    <property type="component" value="Unassembled WGS sequence"/>
</dbReference>
<accession>A7T5D3</accession>
<dbReference type="EMBL" id="DS471133">
    <property type="protein sequence ID" value="EDO28830.1"/>
    <property type="molecule type" value="Genomic_DNA"/>
</dbReference>
<dbReference type="PANTHER" id="PTHR10869">
    <property type="entry name" value="PROLYL 4-HYDROXYLASE ALPHA SUBUNIT"/>
    <property type="match status" value="1"/>
</dbReference>
<dbReference type="GO" id="GO:0031418">
    <property type="term" value="F:L-ascorbic acid binding"/>
    <property type="evidence" value="ECO:0007669"/>
    <property type="project" value="UniProtKB-KW"/>
</dbReference>
<dbReference type="AlphaFoldDB" id="A7T5D3"/>
<dbReference type="KEGG" id="nve:5499311"/>
<name>A7T5D3_NEMVE</name>
<keyword evidence="2" id="KW-0847">Vitamin C</keyword>
<reference evidence="4 5" key="1">
    <citation type="journal article" date="2007" name="Science">
        <title>Sea anemone genome reveals ancestral eumetazoan gene repertoire and genomic organization.</title>
        <authorList>
            <person name="Putnam N.H."/>
            <person name="Srivastava M."/>
            <person name="Hellsten U."/>
            <person name="Dirks B."/>
            <person name="Chapman J."/>
            <person name="Salamov A."/>
            <person name="Terry A."/>
            <person name="Shapiro H."/>
            <person name="Lindquist E."/>
            <person name="Kapitonov V.V."/>
            <person name="Jurka J."/>
            <person name="Genikhovich G."/>
            <person name="Grigoriev I.V."/>
            <person name="Lucas S.M."/>
            <person name="Steele R.E."/>
            <person name="Finnerty J.R."/>
            <person name="Technau U."/>
            <person name="Martindale M.Q."/>
            <person name="Rokhsar D.S."/>
        </authorList>
    </citation>
    <scope>NUCLEOTIDE SEQUENCE [LARGE SCALE GENOMIC DNA]</scope>
    <source>
        <strain evidence="5">CH2 X CH6</strain>
    </source>
</reference>